<feature type="region of interest" description="Disordered" evidence="1">
    <location>
        <begin position="1"/>
        <end position="34"/>
    </location>
</feature>
<evidence type="ECO:0000313" key="2">
    <source>
        <dbReference type="EMBL" id="RXI02791.1"/>
    </source>
</evidence>
<gene>
    <name evidence="2" type="ORF">DVH24_002869</name>
</gene>
<dbReference type="EMBL" id="RDQH01000329">
    <property type="protein sequence ID" value="RXI02791.1"/>
    <property type="molecule type" value="Genomic_DNA"/>
</dbReference>
<name>A0A498K5J6_MALDO</name>
<keyword evidence="3" id="KW-1185">Reference proteome</keyword>
<dbReference type="AlphaFoldDB" id="A0A498K5J6"/>
<accession>A0A498K5J6</accession>
<reference evidence="2 3" key="1">
    <citation type="submission" date="2018-10" db="EMBL/GenBank/DDBJ databases">
        <title>A high-quality apple genome assembly.</title>
        <authorList>
            <person name="Hu J."/>
        </authorList>
    </citation>
    <scope>NUCLEOTIDE SEQUENCE [LARGE SCALE GENOMIC DNA]</scope>
    <source>
        <strain evidence="3">cv. HFTH1</strain>
        <tissue evidence="2">Young leaf</tissue>
    </source>
</reference>
<proteinExistence type="predicted"/>
<evidence type="ECO:0000313" key="3">
    <source>
        <dbReference type="Proteomes" id="UP000290289"/>
    </source>
</evidence>
<comment type="caution">
    <text evidence="2">The sequence shown here is derived from an EMBL/GenBank/DDBJ whole genome shotgun (WGS) entry which is preliminary data.</text>
</comment>
<protein>
    <submittedName>
        <fullName evidence="2">Uncharacterized protein</fullName>
    </submittedName>
</protein>
<feature type="region of interest" description="Disordered" evidence="1">
    <location>
        <begin position="80"/>
        <end position="101"/>
    </location>
</feature>
<dbReference type="Proteomes" id="UP000290289">
    <property type="component" value="Chromosome 3"/>
</dbReference>
<organism evidence="2 3">
    <name type="scientific">Malus domestica</name>
    <name type="common">Apple</name>
    <name type="synonym">Pyrus malus</name>
    <dbReference type="NCBI Taxonomy" id="3750"/>
    <lineage>
        <taxon>Eukaryota</taxon>
        <taxon>Viridiplantae</taxon>
        <taxon>Streptophyta</taxon>
        <taxon>Embryophyta</taxon>
        <taxon>Tracheophyta</taxon>
        <taxon>Spermatophyta</taxon>
        <taxon>Magnoliopsida</taxon>
        <taxon>eudicotyledons</taxon>
        <taxon>Gunneridae</taxon>
        <taxon>Pentapetalae</taxon>
        <taxon>rosids</taxon>
        <taxon>fabids</taxon>
        <taxon>Rosales</taxon>
        <taxon>Rosaceae</taxon>
        <taxon>Amygdaloideae</taxon>
        <taxon>Maleae</taxon>
        <taxon>Malus</taxon>
    </lineage>
</organism>
<evidence type="ECO:0000256" key="1">
    <source>
        <dbReference type="SAM" id="MobiDB-lite"/>
    </source>
</evidence>
<sequence length="101" mass="10864">MNEDGKKRSSPPAHEMPVKKKLKTSSAAHEGPLATERYVIDMTSSNGKKCKAARSEHVASSMLRMASTIMDKITQRKGFIMPPVPKSVPGRSLGAKSGSPL</sequence>